<organism evidence="2 3">
    <name type="scientific">Archangium lansingense</name>
    <dbReference type="NCBI Taxonomy" id="2995310"/>
    <lineage>
        <taxon>Bacteria</taxon>
        <taxon>Pseudomonadati</taxon>
        <taxon>Myxococcota</taxon>
        <taxon>Myxococcia</taxon>
        <taxon>Myxococcales</taxon>
        <taxon>Cystobacterineae</taxon>
        <taxon>Archangiaceae</taxon>
        <taxon>Archangium</taxon>
    </lineage>
</organism>
<reference evidence="2 3" key="1">
    <citation type="submission" date="2022-11" db="EMBL/GenBank/DDBJ databases">
        <title>Minimal conservation of predation-associated metabolite biosynthetic gene clusters underscores biosynthetic potential of Myxococcota including descriptions for ten novel species: Archangium lansinium sp. nov., Myxococcus landrumus sp. nov., Nannocystis bai.</title>
        <authorList>
            <person name="Ahearne A."/>
            <person name="Stevens C."/>
            <person name="Phillips K."/>
        </authorList>
    </citation>
    <scope>NUCLEOTIDE SEQUENCE [LARGE SCALE GENOMIC DNA]</scope>
    <source>
        <strain evidence="2 3">MIWBW</strain>
    </source>
</reference>
<comment type="caution">
    <text evidence="2">The sequence shown here is derived from an EMBL/GenBank/DDBJ whole genome shotgun (WGS) entry which is preliminary data.</text>
</comment>
<feature type="region of interest" description="Disordered" evidence="1">
    <location>
        <begin position="39"/>
        <end position="58"/>
    </location>
</feature>
<protein>
    <submittedName>
        <fullName evidence="2">Uncharacterized protein</fullName>
    </submittedName>
</protein>
<feature type="compositionally biased region" description="Basic residues" evidence="1">
    <location>
        <begin position="44"/>
        <end position="58"/>
    </location>
</feature>
<evidence type="ECO:0000313" key="3">
    <source>
        <dbReference type="Proteomes" id="UP001207654"/>
    </source>
</evidence>
<dbReference type="EMBL" id="JAPNKA010000001">
    <property type="protein sequence ID" value="MCY1076788.1"/>
    <property type="molecule type" value="Genomic_DNA"/>
</dbReference>
<dbReference type="RefSeq" id="WP_267535652.1">
    <property type="nucleotide sequence ID" value="NZ_JAPNKA010000001.1"/>
</dbReference>
<accession>A0ABT4A566</accession>
<proteinExistence type="predicted"/>
<evidence type="ECO:0000256" key="1">
    <source>
        <dbReference type="SAM" id="MobiDB-lite"/>
    </source>
</evidence>
<evidence type="ECO:0000313" key="2">
    <source>
        <dbReference type="EMBL" id="MCY1076788.1"/>
    </source>
</evidence>
<gene>
    <name evidence="2" type="ORF">OV287_20105</name>
</gene>
<dbReference type="Proteomes" id="UP001207654">
    <property type="component" value="Unassembled WGS sequence"/>
</dbReference>
<sequence>MTTGMVTGTTITTTGTTMAMTTTGTIMTTGMVMTMTTTTGTSKALRRWRSTRRTRRCT</sequence>
<name>A0ABT4A566_9BACT</name>
<keyword evidence="3" id="KW-1185">Reference proteome</keyword>